<reference evidence="2" key="1">
    <citation type="submission" date="2009-08" db="EMBL/GenBank/DDBJ databases">
        <title>Annotation of Salpingoeca rosetta.</title>
        <authorList>
            <consortium name="The Broad Institute Genome Sequencing Platform"/>
            <person name="Russ C."/>
            <person name="Cuomo C."/>
            <person name="Burger G."/>
            <person name="Gray M.W."/>
            <person name="Holland P.W.H."/>
            <person name="King N."/>
            <person name="Lang F.B.F."/>
            <person name="Roger A.J."/>
            <person name="Ruiz-Trillo I."/>
            <person name="Young S.K."/>
            <person name="Zeng Q."/>
            <person name="Gargeya S."/>
            <person name="Alvarado L."/>
            <person name="Berlin A."/>
            <person name="Chapman S.B."/>
            <person name="Chen Z."/>
            <person name="Freedman E."/>
            <person name="Gellesch M."/>
            <person name="Goldberg J."/>
            <person name="Griggs A."/>
            <person name="Gujja S."/>
            <person name="Heilman E."/>
            <person name="Heiman D."/>
            <person name="Howarth C."/>
            <person name="Mehta T."/>
            <person name="Neiman D."/>
            <person name="Pearson M."/>
            <person name="Roberts A."/>
            <person name="Saif S."/>
            <person name="Shea T."/>
            <person name="Shenoy N."/>
            <person name="Sisk P."/>
            <person name="Stolte C."/>
            <person name="Sykes S."/>
            <person name="White J."/>
            <person name="Yandava C."/>
            <person name="Haas B."/>
            <person name="Nusbaum C."/>
            <person name="Birren B."/>
        </authorList>
    </citation>
    <scope>NUCLEOTIDE SEQUENCE [LARGE SCALE GENOMIC DNA]</scope>
    <source>
        <strain evidence="2">ATCC 50818</strain>
    </source>
</reference>
<evidence type="ECO:0000313" key="3">
    <source>
        <dbReference type="Proteomes" id="UP000007799"/>
    </source>
</evidence>
<dbReference type="AlphaFoldDB" id="F2UN23"/>
<accession>F2UN23</accession>
<feature type="compositionally biased region" description="Basic residues" evidence="1">
    <location>
        <begin position="67"/>
        <end position="80"/>
    </location>
</feature>
<name>F2UN23_SALR5</name>
<evidence type="ECO:0000313" key="2">
    <source>
        <dbReference type="EMBL" id="EGD78522.1"/>
    </source>
</evidence>
<evidence type="ECO:0000256" key="1">
    <source>
        <dbReference type="SAM" id="MobiDB-lite"/>
    </source>
</evidence>
<sequence>MRREMEMQVQQDRIDQDVAHLLHQQQQWHWQQQQQQQQQQHWHWQQSVAWVQREVQQHDGHDFCHHRNRRRHRHRHHPRTRPSFASMHPVMAQALSGMREMWSPWHQHQQEEDTRGHNDDTALLLLEENMVPGPSQPRSIPWT</sequence>
<dbReference type="Proteomes" id="UP000007799">
    <property type="component" value="Unassembled WGS sequence"/>
</dbReference>
<keyword evidence="3" id="KW-1185">Reference proteome</keyword>
<dbReference type="KEGG" id="sre:PTSG_09220"/>
<dbReference type="RefSeq" id="XP_004989471.1">
    <property type="nucleotide sequence ID" value="XM_004989414.1"/>
</dbReference>
<organism evidence="3">
    <name type="scientific">Salpingoeca rosetta (strain ATCC 50818 / BSB-021)</name>
    <dbReference type="NCBI Taxonomy" id="946362"/>
    <lineage>
        <taxon>Eukaryota</taxon>
        <taxon>Choanoflagellata</taxon>
        <taxon>Craspedida</taxon>
        <taxon>Salpingoecidae</taxon>
        <taxon>Salpingoeca</taxon>
    </lineage>
</organism>
<feature type="region of interest" description="Disordered" evidence="1">
    <location>
        <begin position="67"/>
        <end position="86"/>
    </location>
</feature>
<protein>
    <submittedName>
        <fullName evidence="2">Uncharacterized protein</fullName>
    </submittedName>
</protein>
<dbReference type="GeneID" id="16070016"/>
<dbReference type="EMBL" id="GL832983">
    <property type="protein sequence ID" value="EGD78522.1"/>
    <property type="molecule type" value="Genomic_DNA"/>
</dbReference>
<dbReference type="InParanoid" id="F2UN23"/>
<proteinExistence type="predicted"/>
<gene>
    <name evidence="2" type="ORF">PTSG_09220</name>
</gene>